<feature type="repeat" description="WD" evidence="3">
    <location>
        <begin position="899"/>
        <end position="940"/>
    </location>
</feature>
<feature type="repeat" description="WD" evidence="3">
    <location>
        <begin position="1109"/>
        <end position="1150"/>
    </location>
</feature>
<dbReference type="RefSeq" id="WP_413260205.1">
    <property type="nucleotide sequence ID" value="NZ_JBHFNS010000092.1"/>
</dbReference>
<dbReference type="PRINTS" id="PR00364">
    <property type="entry name" value="DISEASERSIST"/>
</dbReference>
<dbReference type="SMART" id="SM00320">
    <property type="entry name" value="WD40"/>
    <property type="match status" value="14"/>
</dbReference>
<dbReference type="SUPFAM" id="SSF50978">
    <property type="entry name" value="WD40 repeat-like"/>
    <property type="match status" value="2"/>
</dbReference>
<dbReference type="InterPro" id="IPR002182">
    <property type="entry name" value="NB-ARC"/>
</dbReference>
<dbReference type="InterPro" id="IPR058651">
    <property type="entry name" value="HTH_VMAP-M9"/>
</dbReference>
<feature type="repeat" description="WD" evidence="3">
    <location>
        <begin position="646"/>
        <end position="687"/>
    </location>
</feature>
<feature type="repeat" description="WD" evidence="3">
    <location>
        <begin position="730"/>
        <end position="771"/>
    </location>
</feature>
<feature type="repeat" description="WD" evidence="3">
    <location>
        <begin position="856"/>
        <end position="897"/>
    </location>
</feature>
<dbReference type="Pfam" id="PF26355">
    <property type="entry name" value="HTH_VMAP-M9"/>
    <property type="match status" value="1"/>
</dbReference>
<dbReference type="InterPro" id="IPR015943">
    <property type="entry name" value="WD40/YVTN_repeat-like_dom_sf"/>
</dbReference>
<feature type="repeat" description="WD" evidence="3">
    <location>
        <begin position="941"/>
        <end position="982"/>
    </location>
</feature>
<dbReference type="InterPro" id="IPR001680">
    <property type="entry name" value="WD40_rpt"/>
</dbReference>
<gene>
    <name evidence="6" type="ORF">ACE1B6_26040</name>
</gene>
<accession>A0ABV4YIY8</accession>
<dbReference type="Gene3D" id="2.130.10.10">
    <property type="entry name" value="YVTN repeat-like/Quinoprotein amine dehydrogenase"/>
    <property type="match status" value="7"/>
</dbReference>
<dbReference type="Proteomes" id="UP001576776">
    <property type="component" value="Unassembled WGS sequence"/>
</dbReference>
<dbReference type="InterPro" id="IPR036322">
    <property type="entry name" value="WD40_repeat_dom_sf"/>
</dbReference>
<evidence type="ECO:0000313" key="7">
    <source>
        <dbReference type="Proteomes" id="UP001576776"/>
    </source>
</evidence>
<feature type="repeat" description="WD" evidence="3">
    <location>
        <begin position="688"/>
        <end position="729"/>
    </location>
</feature>
<sequence>MMEFEEGLKVADEALFTKVGRRLTEVEIAILQGSWQSLTYEQISDVSSYSVSYLKRDIGPKLWKLLAEALGEEVSKSNFRPALERKWRSLLTTQTVTTVPVTNRHQDWGEAIDVSIFYGRTSEITTLSQWILQDNCRLICLLGMGGIGKTALSVKLAQQIQNEFDYVIWRSLRNAPPLENLLNELVLFLSNQQDNKAELSQLVQYLRSHRCLVILDNLETILNANRAGYYRSGYENYGELLRVVGETAHSSCAIVTSREKPAEIATFEGVELAVRSFRLGGLQAEAEQLFAAKGLFGSDADKQRLIECYGGNPLALKIVSTSIQDLFDGNISEFLAQDTPLFNGVRRLLDQQFSRLSPNEQTVMYWLAINREWTTVSELYEDICPPISRAKLLETLEALSWRNLIEKQSGSYTQQPVVMEYVSDRLTETIAEELLTKKLSLFINYALLKTNVKDYIRESQIRIVLTAIADKISAYLTNKTAVKQLLNQILELLKSQEKGSFGYSCGNLINLFRHLETDLTDYDFSNLEFRQAYLLDINLHNVNFSNSNFHKSSFNQAFGSIVSVDFSPNGELVASGDATGELYLWSLDHALNSASSICQPLLTLKGHSSWVWSINFSPLGQVIASGCEDQTIRIWDVSTGECLRILQGHTSVVLSVNFSPNGQILATSSGDATVKIWDINTGNCLHTFSGNTNQNRTVSISPNGQLVASGSADQTIRIWDINNGGLMKVLTGHQGQVWTIDFHPNSQLIASGSHDQTIKIWDVNTGECLKTLTGHHSQIWSVAFSPDGKTLASGSGDRTIKIWQVETGQCLKTFQGHTNLVWSVAFSPDGKTIASGSEDQTMKLWDVQTGQALRTFQGYAIQIWSVCFSPNDEILASCGTDSTIRIWDYNTGECLKTLQKKYTSWMVSLAFSPNGQIMVSGSADCHIRIWDINTGECLHNLPGHTGWVTSVAFSPDGQYLASSSMDKTLKIWDIATNKCVKNWQVHTNWIWSVSWSPDGQKLATASLDKIVKILDANTGECLKTFSGHTNWVWSAVFSSDCKMLASSSSDQTVRIWDINTGETLKVFHGHTNQIFGVRFSPDGKLIASAGTDQTVRIWDLNTGECMKVLPGHTNQIRTLAFSLGGNAIASGSADGTIKIWDVQTGECLRTLQAKRPYEGMNITGITGLNEAEKATLKALGAEVYSAPKKSFT</sequence>
<feature type="domain" description="NB-ARC" evidence="4">
    <location>
        <begin position="123"/>
        <end position="217"/>
    </location>
</feature>
<reference evidence="6 7" key="1">
    <citation type="submission" date="2024-09" db="EMBL/GenBank/DDBJ databases">
        <title>Floridaenema gen nov. (Aerosakkonemataceae, Aerosakkonematales ord. nov., Cyanobacteria) from benthic tropical and subtropical fresh waters, with the description of four new species.</title>
        <authorList>
            <person name="Moretto J.A."/>
            <person name="Berthold D.E."/>
            <person name="Lefler F.W."/>
            <person name="Huang I.-S."/>
            <person name="Laughinghouse H. IV."/>
        </authorList>
    </citation>
    <scope>NUCLEOTIDE SEQUENCE [LARGE SCALE GENOMIC DNA]</scope>
    <source>
        <strain evidence="6 7">BLCC-F154</strain>
    </source>
</reference>
<keyword evidence="1 3" id="KW-0853">WD repeat</keyword>
<dbReference type="PROSITE" id="PS50294">
    <property type="entry name" value="WD_REPEATS_REGION"/>
    <property type="match status" value="13"/>
</dbReference>
<keyword evidence="7" id="KW-1185">Reference proteome</keyword>
<feature type="repeat" description="WD" evidence="3">
    <location>
        <begin position="604"/>
        <end position="645"/>
    </location>
</feature>
<dbReference type="InterPro" id="IPR019775">
    <property type="entry name" value="WD40_repeat_CS"/>
</dbReference>
<organism evidence="6 7">
    <name type="scientific">Floridaenema fluviatile BLCC-F154</name>
    <dbReference type="NCBI Taxonomy" id="3153640"/>
    <lineage>
        <taxon>Bacteria</taxon>
        <taxon>Bacillati</taxon>
        <taxon>Cyanobacteriota</taxon>
        <taxon>Cyanophyceae</taxon>
        <taxon>Oscillatoriophycideae</taxon>
        <taxon>Aerosakkonematales</taxon>
        <taxon>Aerosakkonemataceae</taxon>
        <taxon>Floridanema</taxon>
        <taxon>Floridanema fluviatile</taxon>
    </lineage>
</organism>
<feature type="repeat" description="WD" evidence="3">
    <location>
        <begin position="554"/>
        <end position="595"/>
    </location>
</feature>
<dbReference type="Pfam" id="PF00400">
    <property type="entry name" value="WD40"/>
    <property type="match status" value="14"/>
</dbReference>
<protein>
    <submittedName>
        <fullName evidence="6">NB-ARC domain-containing protein</fullName>
    </submittedName>
</protein>
<feature type="repeat" description="WD" evidence="3">
    <location>
        <begin position="814"/>
        <end position="855"/>
    </location>
</feature>
<feature type="repeat" description="WD" evidence="3">
    <location>
        <begin position="1067"/>
        <end position="1108"/>
    </location>
</feature>
<dbReference type="Pfam" id="PF00931">
    <property type="entry name" value="NB-ARC"/>
    <property type="match status" value="1"/>
</dbReference>
<dbReference type="InterPro" id="IPR027417">
    <property type="entry name" value="P-loop_NTPase"/>
</dbReference>
<feature type="repeat" description="WD" evidence="3">
    <location>
        <begin position="1025"/>
        <end position="1066"/>
    </location>
</feature>
<keyword evidence="2" id="KW-0677">Repeat</keyword>
<evidence type="ECO:0000259" key="4">
    <source>
        <dbReference type="Pfam" id="PF00931"/>
    </source>
</evidence>
<dbReference type="Gene3D" id="3.40.50.300">
    <property type="entry name" value="P-loop containing nucleotide triphosphate hydrolases"/>
    <property type="match status" value="1"/>
</dbReference>
<name>A0ABV4YIY8_9CYAN</name>
<dbReference type="InterPro" id="IPR020472">
    <property type="entry name" value="WD40_PAC1"/>
</dbReference>
<comment type="caution">
    <text evidence="6">The sequence shown here is derived from an EMBL/GenBank/DDBJ whole genome shotgun (WGS) entry which is preliminary data.</text>
</comment>
<dbReference type="PROSITE" id="PS50231">
    <property type="entry name" value="RICIN_B_LECTIN"/>
    <property type="match status" value="1"/>
</dbReference>
<dbReference type="PROSITE" id="PS50082">
    <property type="entry name" value="WD_REPEATS_2"/>
    <property type="match status" value="14"/>
</dbReference>
<dbReference type="PROSITE" id="PS00678">
    <property type="entry name" value="WD_REPEATS_1"/>
    <property type="match status" value="10"/>
</dbReference>
<dbReference type="PRINTS" id="PR00320">
    <property type="entry name" value="GPROTEINBRPT"/>
</dbReference>
<evidence type="ECO:0000313" key="6">
    <source>
        <dbReference type="EMBL" id="MFB2938727.1"/>
    </source>
</evidence>
<feature type="domain" description="vWA-MoxR associated protein N-terminal HTH" evidence="5">
    <location>
        <begin position="2"/>
        <end position="85"/>
    </location>
</feature>
<dbReference type="SUPFAM" id="SSF52540">
    <property type="entry name" value="P-loop containing nucleoside triphosphate hydrolases"/>
    <property type="match status" value="1"/>
</dbReference>
<dbReference type="PANTHER" id="PTHR19848">
    <property type="entry name" value="WD40 REPEAT PROTEIN"/>
    <property type="match status" value="1"/>
</dbReference>
<evidence type="ECO:0000256" key="2">
    <source>
        <dbReference type="ARBA" id="ARBA00022737"/>
    </source>
</evidence>
<evidence type="ECO:0000259" key="5">
    <source>
        <dbReference type="Pfam" id="PF26355"/>
    </source>
</evidence>
<dbReference type="PANTHER" id="PTHR19848:SF8">
    <property type="entry name" value="F-BOX AND WD REPEAT DOMAIN CONTAINING 7"/>
    <property type="match status" value="1"/>
</dbReference>
<evidence type="ECO:0000256" key="1">
    <source>
        <dbReference type="ARBA" id="ARBA00022574"/>
    </source>
</evidence>
<dbReference type="SUPFAM" id="SSF141571">
    <property type="entry name" value="Pentapeptide repeat-like"/>
    <property type="match status" value="1"/>
</dbReference>
<feature type="repeat" description="WD" evidence="3">
    <location>
        <begin position="772"/>
        <end position="813"/>
    </location>
</feature>
<feature type="repeat" description="WD" evidence="3">
    <location>
        <begin position="983"/>
        <end position="1024"/>
    </location>
</feature>
<dbReference type="CDD" id="cd00200">
    <property type="entry name" value="WD40"/>
    <property type="match status" value="2"/>
</dbReference>
<dbReference type="EMBL" id="JBHFNS010000092">
    <property type="protein sequence ID" value="MFB2938727.1"/>
    <property type="molecule type" value="Genomic_DNA"/>
</dbReference>
<proteinExistence type="predicted"/>
<evidence type="ECO:0000256" key="3">
    <source>
        <dbReference type="PROSITE-ProRule" id="PRU00221"/>
    </source>
</evidence>